<feature type="non-terminal residue" evidence="3">
    <location>
        <position position="176"/>
    </location>
</feature>
<proteinExistence type="predicted"/>
<dbReference type="RefSeq" id="WP_193125041.1">
    <property type="nucleotide sequence ID" value="NZ_JADBGI010000064.1"/>
</dbReference>
<feature type="transmembrane region" description="Helical" evidence="2">
    <location>
        <begin position="120"/>
        <end position="140"/>
    </location>
</feature>
<name>A0ABR9PFD0_9ACTN</name>
<feature type="region of interest" description="Disordered" evidence="1">
    <location>
        <begin position="1"/>
        <end position="25"/>
    </location>
</feature>
<dbReference type="Proteomes" id="UP000806528">
    <property type="component" value="Unassembled WGS sequence"/>
</dbReference>
<evidence type="ECO:0000256" key="1">
    <source>
        <dbReference type="SAM" id="MobiDB-lite"/>
    </source>
</evidence>
<evidence type="ECO:0000256" key="2">
    <source>
        <dbReference type="SAM" id="Phobius"/>
    </source>
</evidence>
<feature type="transmembrane region" description="Helical" evidence="2">
    <location>
        <begin position="146"/>
        <end position="162"/>
    </location>
</feature>
<sequence length="176" mass="17987">MNPPHPQGGPYPAPQAPPPHGAAPRPEMPGTVLVVRVLMFVGGISGLILGGIALYIESALAGGEAPILLRPIEDAAAFEPGSGGPEEFGRSVLVAGAVTLVYGVVSTLLASFMGKRSPGILWGAVAFQVLATVVLVLSLLAGESTVVPLVFTLFIIAMMLGARSRAFYKPVPPGPV</sequence>
<comment type="caution">
    <text evidence="3">The sequence shown here is derived from an EMBL/GenBank/DDBJ whole genome shotgun (WGS) entry which is preliminary data.</text>
</comment>
<evidence type="ECO:0000313" key="3">
    <source>
        <dbReference type="EMBL" id="MBE3002465.1"/>
    </source>
</evidence>
<keyword evidence="2" id="KW-0472">Membrane</keyword>
<organism evidence="3 4">
    <name type="scientific">Nocardiopsis coralli</name>
    <dbReference type="NCBI Taxonomy" id="2772213"/>
    <lineage>
        <taxon>Bacteria</taxon>
        <taxon>Bacillati</taxon>
        <taxon>Actinomycetota</taxon>
        <taxon>Actinomycetes</taxon>
        <taxon>Streptosporangiales</taxon>
        <taxon>Nocardiopsidaceae</taxon>
        <taxon>Nocardiopsis</taxon>
    </lineage>
</organism>
<keyword evidence="2" id="KW-0812">Transmembrane</keyword>
<feature type="transmembrane region" description="Helical" evidence="2">
    <location>
        <begin position="33"/>
        <end position="56"/>
    </location>
</feature>
<keyword evidence="4" id="KW-1185">Reference proteome</keyword>
<feature type="transmembrane region" description="Helical" evidence="2">
    <location>
        <begin position="92"/>
        <end position="113"/>
    </location>
</feature>
<feature type="compositionally biased region" description="Pro residues" evidence="1">
    <location>
        <begin position="1"/>
        <end position="21"/>
    </location>
</feature>
<keyword evidence="2" id="KW-1133">Transmembrane helix</keyword>
<protein>
    <recommendedName>
        <fullName evidence="5">DUF2127 domain-containing protein</fullName>
    </recommendedName>
</protein>
<reference evidence="3 4" key="1">
    <citation type="submission" date="2020-09" db="EMBL/GenBank/DDBJ databases">
        <title>Diversity and distribution of actinomycetes associated with coral in the coast of Hainan.</title>
        <authorList>
            <person name="Li F."/>
        </authorList>
    </citation>
    <scope>NUCLEOTIDE SEQUENCE [LARGE SCALE GENOMIC DNA]</scope>
    <source>
        <strain evidence="3 4">HNM0947</strain>
    </source>
</reference>
<gene>
    <name evidence="3" type="ORF">IDM40_27780</name>
</gene>
<accession>A0ABR9PFD0</accession>
<evidence type="ECO:0000313" key="4">
    <source>
        <dbReference type="Proteomes" id="UP000806528"/>
    </source>
</evidence>
<dbReference type="EMBL" id="JADBGI010000064">
    <property type="protein sequence ID" value="MBE3002465.1"/>
    <property type="molecule type" value="Genomic_DNA"/>
</dbReference>
<evidence type="ECO:0008006" key="5">
    <source>
        <dbReference type="Google" id="ProtNLM"/>
    </source>
</evidence>